<protein>
    <recommendedName>
        <fullName evidence="3">HTH myb-type domain-containing protein</fullName>
    </recommendedName>
</protein>
<dbReference type="AlphaFoldDB" id="A0A8H3MCV8"/>
<evidence type="ECO:0000313" key="2">
    <source>
        <dbReference type="Proteomes" id="UP000615446"/>
    </source>
</evidence>
<evidence type="ECO:0000313" key="1">
    <source>
        <dbReference type="EMBL" id="GET03630.1"/>
    </source>
</evidence>
<sequence length="178" mass="21276">MTALKKKQTKKSTQRISVIDDKIKSDMKKWEGHHNCYAKISEETGKVFTPKQIRQRWISFLDPTSKQILSSKVFLLWLDCSLIEVFFLVCHDELDENERSYIIKWVKENKNDNSSDKICWTKLISEIHDKFGKLRSENKVKNFYYLKKRQASRPSPKMKIKYLLNPKTQRKNQSRFIV</sequence>
<proteinExistence type="predicted"/>
<gene>
    <name evidence="1" type="ORF">RCL2_002995900</name>
</gene>
<organism evidence="1 2">
    <name type="scientific">Rhizophagus clarus</name>
    <dbReference type="NCBI Taxonomy" id="94130"/>
    <lineage>
        <taxon>Eukaryota</taxon>
        <taxon>Fungi</taxon>
        <taxon>Fungi incertae sedis</taxon>
        <taxon>Mucoromycota</taxon>
        <taxon>Glomeromycotina</taxon>
        <taxon>Glomeromycetes</taxon>
        <taxon>Glomerales</taxon>
        <taxon>Glomeraceae</taxon>
        <taxon>Rhizophagus</taxon>
    </lineage>
</organism>
<dbReference type="EMBL" id="BLAL01000324">
    <property type="protein sequence ID" value="GET03630.1"/>
    <property type="molecule type" value="Genomic_DNA"/>
</dbReference>
<evidence type="ECO:0008006" key="3">
    <source>
        <dbReference type="Google" id="ProtNLM"/>
    </source>
</evidence>
<accession>A0A8H3MCV8</accession>
<dbReference type="Proteomes" id="UP000615446">
    <property type="component" value="Unassembled WGS sequence"/>
</dbReference>
<dbReference type="OrthoDB" id="2143914at2759"/>
<reference evidence="1" key="1">
    <citation type="submission" date="2019-10" db="EMBL/GenBank/DDBJ databases">
        <title>Conservation and host-specific expression of non-tandemly repeated heterogenous ribosome RNA gene in arbuscular mycorrhizal fungi.</title>
        <authorList>
            <person name="Maeda T."/>
            <person name="Kobayashi Y."/>
            <person name="Nakagawa T."/>
            <person name="Ezawa T."/>
            <person name="Yamaguchi K."/>
            <person name="Bino T."/>
            <person name="Nishimoto Y."/>
            <person name="Shigenobu S."/>
            <person name="Kawaguchi M."/>
        </authorList>
    </citation>
    <scope>NUCLEOTIDE SEQUENCE</scope>
    <source>
        <strain evidence="1">HR1</strain>
    </source>
</reference>
<comment type="caution">
    <text evidence="1">The sequence shown here is derived from an EMBL/GenBank/DDBJ whole genome shotgun (WGS) entry which is preliminary data.</text>
</comment>
<name>A0A8H3MCV8_9GLOM</name>